<protein>
    <submittedName>
        <fullName evidence="1">Glutamine amidotransferase, class I</fullName>
    </submittedName>
</protein>
<dbReference type="InterPro" id="IPR044668">
    <property type="entry name" value="PuuD-like"/>
</dbReference>
<keyword evidence="2" id="KW-1185">Reference proteome</keyword>
<organism evidence="1 2">
    <name type="scientific">Fimbriimonas ginsengisoli Gsoil 348</name>
    <dbReference type="NCBI Taxonomy" id="661478"/>
    <lineage>
        <taxon>Bacteria</taxon>
        <taxon>Bacillati</taxon>
        <taxon>Armatimonadota</taxon>
        <taxon>Fimbriimonadia</taxon>
        <taxon>Fimbriimonadales</taxon>
        <taxon>Fimbriimonadaceae</taxon>
        <taxon>Fimbriimonas</taxon>
    </lineage>
</organism>
<dbReference type="PROSITE" id="PS51273">
    <property type="entry name" value="GATASE_TYPE_1"/>
    <property type="match status" value="1"/>
</dbReference>
<dbReference type="CDD" id="cd01745">
    <property type="entry name" value="GATase1_2"/>
    <property type="match status" value="1"/>
</dbReference>
<dbReference type="GO" id="GO:0006598">
    <property type="term" value="P:polyamine catabolic process"/>
    <property type="evidence" value="ECO:0007669"/>
    <property type="project" value="TreeGrafter"/>
</dbReference>
<dbReference type="HOGENOM" id="CLU_030756_2_0_0"/>
<dbReference type="GO" id="GO:0033969">
    <property type="term" value="F:gamma-glutamyl-gamma-aminobutyrate hydrolase activity"/>
    <property type="evidence" value="ECO:0007669"/>
    <property type="project" value="TreeGrafter"/>
</dbReference>
<sequence length="237" mass="25900">MKPIIGITVDCHHDPEDPRTRGKLELNWNYAQAVSDAGGVPVLIPPTADMEVLAGVIHGWLIPGGNDIDAANFGEENHPKVKLQDPSRFVGEKSLFEAIDSEMPVLGICYGCQFLNVARGGTLEQHLPDRVGHEIHTGGTMQSYPLAESRLREIVGVPEMTGKSYHHQAVGQVGEALAVVSKHEDGTVEAVEATDRPWMIGVQWHPERTLEDEATRRLFREFVLAAARFAEGKAGAK</sequence>
<dbReference type="PANTHER" id="PTHR43235:SF1">
    <property type="entry name" value="GLUTAMINE AMIDOTRANSFERASE PB2B2.05-RELATED"/>
    <property type="match status" value="1"/>
</dbReference>
<keyword evidence="1" id="KW-0808">Transferase</keyword>
<dbReference type="Proteomes" id="UP000027982">
    <property type="component" value="Chromosome"/>
</dbReference>
<evidence type="ECO:0000313" key="1">
    <source>
        <dbReference type="EMBL" id="AIE86215.1"/>
    </source>
</evidence>
<keyword evidence="1" id="KW-0315">Glutamine amidotransferase</keyword>
<evidence type="ECO:0000313" key="2">
    <source>
        <dbReference type="Proteomes" id="UP000027982"/>
    </source>
</evidence>
<name>A0A068NTX4_FIMGI</name>
<dbReference type="GO" id="GO:0016740">
    <property type="term" value="F:transferase activity"/>
    <property type="evidence" value="ECO:0007669"/>
    <property type="project" value="UniProtKB-KW"/>
</dbReference>
<accession>A0A068NTX4</accession>
<dbReference type="RefSeq" id="WP_025225249.1">
    <property type="nucleotide sequence ID" value="NZ_CP007139.1"/>
</dbReference>
<dbReference type="Gene3D" id="3.40.50.880">
    <property type="match status" value="1"/>
</dbReference>
<dbReference type="PANTHER" id="PTHR43235">
    <property type="entry name" value="GLUTAMINE AMIDOTRANSFERASE PB2B2.05-RELATED"/>
    <property type="match status" value="1"/>
</dbReference>
<gene>
    <name evidence="1" type="ORF">OP10G_2847</name>
</gene>
<dbReference type="SUPFAM" id="SSF52317">
    <property type="entry name" value="Class I glutamine amidotransferase-like"/>
    <property type="match status" value="1"/>
</dbReference>
<dbReference type="OrthoDB" id="9813383at2"/>
<dbReference type="Pfam" id="PF07722">
    <property type="entry name" value="Peptidase_C26"/>
    <property type="match status" value="1"/>
</dbReference>
<dbReference type="KEGG" id="fgi:OP10G_2847"/>
<reference evidence="1 2" key="1">
    <citation type="journal article" date="2014" name="PLoS ONE">
        <title>The first complete genome sequence of the class fimbriimonadia in the phylum armatimonadetes.</title>
        <authorList>
            <person name="Hu Z.Y."/>
            <person name="Wang Y.Z."/>
            <person name="Im W.T."/>
            <person name="Wang S.Y."/>
            <person name="Zhao G.P."/>
            <person name="Zheng H.J."/>
            <person name="Quan Z.X."/>
        </authorList>
    </citation>
    <scope>NUCLEOTIDE SEQUENCE [LARGE SCALE GENOMIC DNA]</scope>
    <source>
        <strain evidence="1">Gsoil 348</strain>
    </source>
</reference>
<dbReference type="AlphaFoldDB" id="A0A068NTX4"/>
<proteinExistence type="predicted"/>
<dbReference type="STRING" id="661478.OP10G_2847"/>
<dbReference type="InterPro" id="IPR029062">
    <property type="entry name" value="Class_I_gatase-like"/>
</dbReference>
<dbReference type="EMBL" id="CP007139">
    <property type="protein sequence ID" value="AIE86215.1"/>
    <property type="molecule type" value="Genomic_DNA"/>
</dbReference>
<dbReference type="GO" id="GO:0005829">
    <property type="term" value="C:cytosol"/>
    <property type="evidence" value="ECO:0007669"/>
    <property type="project" value="TreeGrafter"/>
</dbReference>
<dbReference type="InterPro" id="IPR011697">
    <property type="entry name" value="Peptidase_C26"/>
</dbReference>
<dbReference type="eggNOG" id="COG2071">
    <property type="taxonomic scope" value="Bacteria"/>
</dbReference>